<gene>
    <name evidence="4" type="ORF">ADS79_27180</name>
    <name evidence="3" type="ORF">BRE01_49550</name>
</gene>
<dbReference type="STRING" id="54915.ADS79_27180"/>
<evidence type="ECO:0000259" key="2">
    <source>
        <dbReference type="Pfam" id="PF13473"/>
    </source>
</evidence>
<reference evidence="3 6" key="3">
    <citation type="submission" date="2019-06" db="EMBL/GenBank/DDBJ databases">
        <title>Whole genome shotgun sequence of Brevibacillus reuszeri NBRC 15719.</title>
        <authorList>
            <person name="Hosoyama A."/>
            <person name="Uohara A."/>
            <person name="Ohji S."/>
            <person name="Ichikawa N."/>
        </authorList>
    </citation>
    <scope>NUCLEOTIDE SEQUENCE [LARGE SCALE GENOMIC DNA]</scope>
    <source>
        <strain evidence="3 6">NBRC 15719</strain>
    </source>
</reference>
<feature type="chain" id="PRO_5039551062" evidence="1">
    <location>
        <begin position="22"/>
        <end position="128"/>
    </location>
</feature>
<proteinExistence type="predicted"/>
<evidence type="ECO:0000256" key="1">
    <source>
        <dbReference type="SAM" id="SignalP"/>
    </source>
</evidence>
<dbReference type="Proteomes" id="UP000036834">
    <property type="component" value="Unassembled WGS sequence"/>
</dbReference>
<evidence type="ECO:0000313" key="4">
    <source>
        <dbReference type="EMBL" id="KNB69550.1"/>
    </source>
</evidence>
<accession>A0A0K9YN08</accession>
<dbReference type="Proteomes" id="UP000319578">
    <property type="component" value="Unassembled WGS sequence"/>
</dbReference>
<organism evidence="4 5">
    <name type="scientific">Brevibacillus reuszeri</name>
    <dbReference type="NCBI Taxonomy" id="54915"/>
    <lineage>
        <taxon>Bacteria</taxon>
        <taxon>Bacillati</taxon>
        <taxon>Bacillota</taxon>
        <taxon>Bacilli</taxon>
        <taxon>Bacillales</taxon>
        <taxon>Paenibacillaceae</taxon>
        <taxon>Brevibacillus</taxon>
    </lineage>
</organism>
<dbReference type="AlphaFoldDB" id="A0A0K9YN08"/>
<keyword evidence="1" id="KW-0732">Signal</keyword>
<dbReference type="RefSeq" id="WP_049741575.1">
    <property type="nucleotide sequence ID" value="NZ_BJON01000020.1"/>
</dbReference>
<feature type="signal peptide" evidence="1">
    <location>
        <begin position="1"/>
        <end position="21"/>
    </location>
</feature>
<reference evidence="4" key="2">
    <citation type="submission" date="2015-07" db="EMBL/GenBank/DDBJ databases">
        <title>MeaNS - Measles Nucleotide Surveillance Program.</title>
        <authorList>
            <person name="Tran T."/>
            <person name="Druce J."/>
        </authorList>
    </citation>
    <scope>NUCLEOTIDE SEQUENCE</scope>
    <source>
        <strain evidence="4">DSM 9887</strain>
    </source>
</reference>
<comment type="caution">
    <text evidence="4">The sequence shown here is derived from an EMBL/GenBank/DDBJ whole genome shotgun (WGS) entry which is preliminary data.</text>
</comment>
<name>A0A0K9YN08_9BACL</name>
<feature type="domain" description="EfeO-type cupredoxin-like" evidence="2">
    <location>
        <begin position="36"/>
        <end position="123"/>
    </location>
</feature>
<dbReference type="InterPro" id="IPR008972">
    <property type="entry name" value="Cupredoxin"/>
</dbReference>
<dbReference type="InterPro" id="IPR028096">
    <property type="entry name" value="EfeO_Cupredoxin"/>
</dbReference>
<dbReference type="Pfam" id="PF13473">
    <property type="entry name" value="Cupredoxin_1"/>
    <property type="match status" value="1"/>
</dbReference>
<dbReference type="EMBL" id="LGIQ01000011">
    <property type="protein sequence ID" value="KNB69550.1"/>
    <property type="molecule type" value="Genomic_DNA"/>
</dbReference>
<dbReference type="Gene3D" id="2.60.40.420">
    <property type="entry name" value="Cupredoxins - blue copper proteins"/>
    <property type="match status" value="1"/>
</dbReference>
<dbReference type="SUPFAM" id="SSF49503">
    <property type="entry name" value="Cupredoxins"/>
    <property type="match status" value="1"/>
</dbReference>
<sequence>MNKKWGLLVSAVALSAMLMTACGGESKDQAASGNSATPAATSGTAVNIEASNWKFNQDTFEVKAGEEFTINFKSAEGFHGIGIQGLDVDIQKEGSKTMKIDEAGEYTIFCNVICGPDHGKMVAKLVVK</sequence>
<evidence type="ECO:0000313" key="5">
    <source>
        <dbReference type="Proteomes" id="UP000036834"/>
    </source>
</evidence>
<evidence type="ECO:0000313" key="6">
    <source>
        <dbReference type="Proteomes" id="UP000319578"/>
    </source>
</evidence>
<reference evidence="5" key="1">
    <citation type="submission" date="2015-07" db="EMBL/GenBank/DDBJ databases">
        <title>Genome sequencing project for genomic taxonomy and phylogenomics of Bacillus-like bacteria.</title>
        <authorList>
            <person name="Liu B."/>
            <person name="Wang J."/>
            <person name="Zhu Y."/>
            <person name="Liu G."/>
            <person name="Chen Q."/>
            <person name="Chen Z."/>
            <person name="Lan J."/>
            <person name="Che J."/>
            <person name="Ge C."/>
            <person name="Shi H."/>
            <person name="Pan Z."/>
            <person name="Liu X."/>
        </authorList>
    </citation>
    <scope>NUCLEOTIDE SEQUENCE [LARGE SCALE GENOMIC DNA]</scope>
    <source>
        <strain evidence="5">DSM 9887</strain>
    </source>
</reference>
<protein>
    <submittedName>
        <fullName evidence="4">Quinol oxidase</fullName>
    </submittedName>
</protein>
<dbReference type="EMBL" id="BJON01000020">
    <property type="protein sequence ID" value="GED71253.1"/>
    <property type="molecule type" value="Genomic_DNA"/>
</dbReference>
<keyword evidence="6" id="KW-1185">Reference proteome</keyword>
<dbReference type="PROSITE" id="PS51257">
    <property type="entry name" value="PROKAR_LIPOPROTEIN"/>
    <property type="match status" value="1"/>
</dbReference>
<dbReference type="OrthoDB" id="279535at2"/>
<dbReference type="PATRIC" id="fig|54915.3.peg.4620"/>
<evidence type="ECO:0000313" key="3">
    <source>
        <dbReference type="EMBL" id="GED71253.1"/>
    </source>
</evidence>